<accession>A0A512C1V7</accession>
<dbReference type="SUPFAM" id="SSF51182">
    <property type="entry name" value="RmlC-like cupins"/>
    <property type="match status" value="1"/>
</dbReference>
<dbReference type="InterPro" id="IPR008778">
    <property type="entry name" value="Pirin_C_dom"/>
</dbReference>
<organism evidence="2 3">
    <name type="scientific">Microvirga aerophila</name>
    <dbReference type="NCBI Taxonomy" id="670291"/>
    <lineage>
        <taxon>Bacteria</taxon>
        <taxon>Pseudomonadati</taxon>
        <taxon>Pseudomonadota</taxon>
        <taxon>Alphaproteobacteria</taxon>
        <taxon>Hyphomicrobiales</taxon>
        <taxon>Methylobacteriaceae</taxon>
        <taxon>Microvirga</taxon>
    </lineage>
</organism>
<reference evidence="2 3" key="1">
    <citation type="submission" date="2019-07" db="EMBL/GenBank/DDBJ databases">
        <title>Whole genome shotgun sequence of Microvirga aerophila NBRC 106136.</title>
        <authorList>
            <person name="Hosoyama A."/>
            <person name="Uohara A."/>
            <person name="Ohji S."/>
            <person name="Ichikawa N."/>
        </authorList>
    </citation>
    <scope>NUCLEOTIDE SEQUENCE [LARGE SCALE GENOMIC DNA]</scope>
    <source>
        <strain evidence="2 3">NBRC 106136</strain>
    </source>
</reference>
<dbReference type="Proteomes" id="UP000321085">
    <property type="component" value="Unassembled WGS sequence"/>
</dbReference>
<dbReference type="AlphaFoldDB" id="A0A512C1V7"/>
<evidence type="ECO:0000313" key="2">
    <source>
        <dbReference type="EMBL" id="GEO18194.1"/>
    </source>
</evidence>
<name>A0A512C1V7_9HYPH</name>
<comment type="caution">
    <text evidence="2">The sequence shown here is derived from an EMBL/GenBank/DDBJ whole genome shotgun (WGS) entry which is preliminary data.</text>
</comment>
<feature type="domain" description="Pirin C-terminal" evidence="1">
    <location>
        <begin position="2"/>
        <end position="72"/>
    </location>
</feature>
<protein>
    <recommendedName>
        <fullName evidence="1">Pirin C-terminal domain-containing protein</fullName>
    </recommendedName>
</protein>
<gene>
    <name evidence="2" type="ORF">MAE02_58900</name>
</gene>
<dbReference type="Pfam" id="PF05726">
    <property type="entry name" value="Pirin_C"/>
    <property type="match status" value="1"/>
</dbReference>
<sequence>MVVGRLEADGREYGPGQMLVFAGGSDPVLTALDASTVILLGGEPLGSRHIWCNFVSLRKERIEQAKADRQAERAHSSASER</sequence>
<keyword evidence="3" id="KW-1185">Reference proteome</keyword>
<dbReference type="InterPro" id="IPR011051">
    <property type="entry name" value="RmlC_Cupin_sf"/>
</dbReference>
<evidence type="ECO:0000259" key="1">
    <source>
        <dbReference type="Pfam" id="PF05726"/>
    </source>
</evidence>
<dbReference type="EMBL" id="BJYU01000164">
    <property type="protein sequence ID" value="GEO18194.1"/>
    <property type="molecule type" value="Genomic_DNA"/>
</dbReference>
<evidence type="ECO:0000313" key="3">
    <source>
        <dbReference type="Proteomes" id="UP000321085"/>
    </source>
</evidence>
<proteinExistence type="predicted"/>